<reference evidence="2" key="1">
    <citation type="submission" date="2021-01" db="EMBL/GenBank/DDBJ databases">
        <authorList>
            <person name="Corre E."/>
            <person name="Pelletier E."/>
            <person name="Niang G."/>
            <person name="Scheremetjew M."/>
            <person name="Finn R."/>
            <person name="Kale V."/>
            <person name="Holt S."/>
            <person name="Cochrane G."/>
            <person name="Meng A."/>
            <person name="Brown T."/>
            <person name="Cohen L."/>
        </authorList>
    </citation>
    <scope>NUCLEOTIDE SEQUENCE</scope>
    <source>
        <strain evidence="2">CCMP2058</strain>
    </source>
</reference>
<dbReference type="EMBL" id="HBEM01032506">
    <property type="protein sequence ID" value="CAD8463251.1"/>
    <property type="molecule type" value="Transcribed_RNA"/>
</dbReference>
<gene>
    <name evidence="2" type="ORF">LAMO00422_LOCUS22213</name>
</gene>
<evidence type="ECO:0000256" key="1">
    <source>
        <dbReference type="SAM" id="MobiDB-lite"/>
    </source>
</evidence>
<protein>
    <submittedName>
        <fullName evidence="2">Uncharacterized protein</fullName>
    </submittedName>
</protein>
<feature type="compositionally biased region" description="Basic residues" evidence="1">
    <location>
        <begin position="75"/>
        <end position="86"/>
    </location>
</feature>
<proteinExistence type="predicted"/>
<evidence type="ECO:0000313" key="2">
    <source>
        <dbReference type="EMBL" id="CAD8463251.1"/>
    </source>
</evidence>
<accession>A0A7S0DRG1</accession>
<sequence>MMRRWTRVSLPPGLLVSWILIAFMAVPYVNFISYDLGSDKFLEEVGYKWRKKFLKCRGNPRSAKPAYSDSPNAPKKMKNRPGTHRFSKIGRKITSRIKGKILQVVSGMAANKGASFRTPMLAKMAEHGQMLLSQRGKNARQIRRAGIKKGTIEVKRKGKRHRNRAI</sequence>
<organism evidence="2">
    <name type="scientific">Amorphochlora amoebiformis</name>
    <dbReference type="NCBI Taxonomy" id="1561963"/>
    <lineage>
        <taxon>Eukaryota</taxon>
        <taxon>Sar</taxon>
        <taxon>Rhizaria</taxon>
        <taxon>Cercozoa</taxon>
        <taxon>Chlorarachniophyceae</taxon>
        <taxon>Amorphochlora</taxon>
    </lineage>
</organism>
<name>A0A7S0DRG1_9EUKA</name>
<feature type="region of interest" description="Disordered" evidence="1">
    <location>
        <begin position="58"/>
        <end position="86"/>
    </location>
</feature>
<dbReference type="AlphaFoldDB" id="A0A7S0DRG1"/>